<feature type="signal peptide" evidence="1">
    <location>
        <begin position="1"/>
        <end position="18"/>
    </location>
</feature>
<dbReference type="AlphaFoldDB" id="A0AAW0R4D4"/>
<name>A0AAW0R4D4_9PEZI</name>
<keyword evidence="1" id="KW-0732">Signal</keyword>
<dbReference type="Proteomes" id="UP001392437">
    <property type="component" value="Unassembled WGS sequence"/>
</dbReference>
<keyword evidence="3" id="KW-1185">Reference proteome</keyword>
<comment type="caution">
    <text evidence="2">The sequence shown here is derived from an EMBL/GenBank/DDBJ whole genome shotgun (WGS) entry which is preliminary data.</text>
</comment>
<reference evidence="2 3" key="1">
    <citation type="submission" date="2023-01" db="EMBL/GenBank/DDBJ databases">
        <title>Analysis of 21 Apiospora genomes using comparative genomics revels a genus with tremendous synthesis potential of carbohydrate active enzymes and secondary metabolites.</title>
        <authorList>
            <person name="Sorensen T."/>
        </authorList>
    </citation>
    <scope>NUCLEOTIDE SEQUENCE [LARGE SCALE GENOMIC DNA]</scope>
    <source>
        <strain evidence="2 3">CBS 117206</strain>
    </source>
</reference>
<gene>
    <name evidence="2" type="ORF">PG999_003670</name>
</gene>
<proteinExistence type="predicted"/>
<evidence type="ECO:0000256" key="1">
    <source>
        <dbReference type="SAM" id="SignalP"/>
    </source>
</evidence>
<organism evidence="2 3">
    <name type="scientific">Apiospora kogelbergensis</name>
    <dbReference type="NCBI Taxonomy" id="1337665"/>
    <lineage>
        <taxon>Eukaryota</taxon>
        <taxon>Fungi</taxon>
        <taxon>Dikarya</taxon>
        <taxon>Ascomycota</taxon>
        <taxon>Pezizomycotina</taxon>
        <taxon>Sordariomycetes</taxon>
        <taxon>Xylariomycetidae</taxon>
        <taxon>Amphisphaeriales</taxon>
        <taxon>Apiosporaceae</taxon>
        <taxon>Apiospora</taxon>
    </lineage>
</organism>
<sequence length="131" mass="13676">MFKVVFIFLNLFSLAVLGLPTNAQHGLTADVGGVLVAGFDSAGAMLTLHASNDCSGDSQGSFYLLSAQPIWNNPIGQPTLSISVGSNSGDTQIDYYDQNGATGNMLGSTTGNNVCARFSKDIRSAKLVLNN</sequence>
<protein>
    <submittedName>
        <fullName evidence="2">Uncharacterized protein</fullName>
    </submittedName>
</protein>
<evidence type="ECO:0000313" key="3">
    <source>
        <dbReference type="Proteomes" id="UP001392437"/>
    </source>
</evidence>
<feature type="chain" id="PRO_5043923203" evidence="1">
    <location>
        <begin position="19"/>
        <end position="131"/>
    </location>
</feature>
<dbReference type="EMBL" id="JAQQWP010000003">
    <property type="protein sequence ID" value="KAK8123752.1"/>
    <property type="molecule type" value="Genomic_DNA"/>
</dbReference>
<accession>A0AAW0R4D4</accession>
<evidence type="ECO:0000313" key="2">
    <source>
        <dbReference type="EMBL" id="KAK8123752.1"/>
    </source>
</evidence>